<feature type="region of interest" description="Disordered" evidence="1">
    <location>
        <begin position="37"/>
        <end position="66"/>
    </location>
</feature>
<keyword evidence="3" id="KW-1185">Reference proteome</keyword>
<feature type="compositionally biased region" description="Basic and acidic residues" evidence="1">
    <location>
        <begin position="164"/>
        <end position="175"/>
    </location>
</feature>
<reference evidence="2" key="1">
    <citation type="journal article" date="2020" name="Cell">
        <title>Large-Scale Comparative Analyses of Tick Genomes Elucidate Their Genetic Diversity and Vector Capacities.</title>
        <authorList>
            <consortium name="Tick Genome and Microbiome Consortium (TIGMIC)"/>
            <person name="Jia N."/>
            <person name="Wang J."/>
            <person name="Shi W."/>
            <person name="Du L."/>
            <person name="Sun Y."/>
            <person name="Zhan W."/>
            <person name="Jiang J.F."/>
            <person name="Wang Q."/>
            <person name="Zhang B."/>
            <person name="Ji P."/>
            <person name="Bell-Sakyi L."/>
            <person name="Cui X.M."/>
            <person name="Yuan T.T."/>
            <person name="Jiang B.G."/>
            <person name="Yang W.F."/>
            <person name="Lam T.T."/>
            <person name="Chang Q.C."/>
            <person name="Ding S.J."/>
            <person name="Wang X.J."/>
            <person name="Zhu J.G."/>
            <person name="Ruan X.D."/>
            <person name="Zhao L."/>
            <person name="Wei J.T."/>
            <person name="Ye R.Z."/>
            <person name="Que T.C."/>
            <person name="Du C.H."/>
            <person name="Zhou Y.H."/>
            <person name="Cheng J.X."/>
            <person name="Dai P.F."/>
            <person name="Guo W.B."/>
            <person name="Han X.H."/>
            <person name="Huang E.J."/>
            <person name="Li L.F."/>
            <person name="Wei W."/>
            <person name="Gao Y.C."/>
            <person name="Liu J.Z."/>
            <person name="Shao H.Z."/>
            <person name="Wang X."/>
            <person name="Wang C.C."/>
            <person name="Yang T.C."/>
            <person name="Huo Q.B."/>
            <person name="Li W."/>
            <person name="Chen H.Y."/>
            <person name="Chen S.E."/>
            <person name="Zhou L.G."/>
            <person name="Ni X.B."/>
            <person name="Tian J.H."/>
            <person name="Sheng Y."/>
            <person name="Liu T."/>
            <person name="Pan Y.S."/>
            <person name="Xia L.Y."/>
            <person name="Li J."/>
            <person name="Zhao F."/>
            <person name="Cao W.C."/>
        </authorList>
    </citation>
    <scope>NUCLEOTIDE SEQUENCE</scope>
    <source>
        <strain evidence="2">Rmic-2018</strain>
    </source>
</reference>
<organism evidence="2 3">
    <name type="scientific">Rhipicephalus microplus</name>
    <name type="common">Cattle tick</name>
    <name type="synonym">Boophilus microplus</name>
    <dbReference type="NCBI Taxonomy" id="6941"/>
    <lineage>
        <taxon>Eukaryota</taxon>
        <taxon>Metazoa</taxon>
        <taxon>Ecdysozoa</taxon>
        <taxon>Arthropoda</taxon>
        <taxon>Chelicerata</taxon>
        <taxon>Arachnida</taxon>
        <taxon>Acari</taxon>
        <taxon>Parasitiformes</taxon>
        <taxon>Ixodida</taxon>
        <taxon>Ixodoidea</taxon>
        <taxon>Ixodidae</taxon>
        <taxon>Rhipicephalinae</taxon>
        <taxon>Rhipicephalus</taxon>
        <taxon>Boophilus</taxon>
    </lineage>
</organism>
<name>A0A9J6DWU5_RHIMP</name>
<feature type="region of interest" description="Disordered" evidence="1">
    <location>
        <begin position="119"/>
        <end position="182"/>
    </location>
</feature>
<accession>A0A9J6DWU5</accession>
<evidence type="ECO:0000256" key="1">
    <source>
        <dbReference type="SAM" id="MobiDB-lite"/>
    </source>
</evidence>
<dbReference type="EMBL" id="JABSTU010000007">
    <property type="protein sequence ID" value="KAH8026208.1"/>
    <property type="molecule type" value="Genomic_DNA"/>
</dbReference>
<comment type="caution">
    <text evidence="2">The sequence shown here is derived from an EMBL/GenBank/DDBJ whole genome shotgun (WGS) entry which is preliminary data.</text>
</comment>
<evidence type="ECO:0000313" key="3">
    <source>
        <dbReference type="Proteomes" id="UP000821866"/>
    </source>
</evidence>
<dbReference type="Proteomes" id="UP000821866">
    <property type="component" value="Unassembled WGS sequence"/>
</dbReference>
<evidence type="ECO:0000313" key="2">
    <source>
        <dbReference type="EMBL" id="KAH8026208.1"/>
    </source>
</evidence>
<dbReference type="AlphaFoldDB" id="A0A9J6DWU5"/>
<sequence>MEELERRSRGALLCDDACCSLLLSSFLQYNSGLHTLPPVSQPPPHPGGVPPGPAPPGMPPNRLPPPGELPTYNLLLVATVLAGGESITWVDGTHVELLEELPNCEVILELSESPSTLVPAPNVPPPAPHVNPAFFPQHAGLPPPPTSTQPSDPYGRPPPTQYTHDYRGPTSDSRKQGSLCDL</sequence>
<feature type="compositionally biased region" description="Pro residues" evidence="1">
    <location>
        <begin position="39"/>
        <end position="66"/>
    </location>
</feature>
<proteinExistence type="predicted"/>
<protein>
    <submittedName>
        <fullName evidence="2">Uncharacterized protein</fullName>
    </submittedName>
</protein>
<reference evidence="2" key="2">
    <citation type="submission" date="2021-09" db="EMBL/GenBank/DDBJ databases">
        <authorList>
            <person name="Jia N."/>
            <person name="Wang J."/>
            <person name="Shi W."/>
            <person name="Du L."/>
            <person name="Sun Y."/>
            <person name="Zhan W."/>
            <person name="Jiang J."/>
            <person name="Wang Q."/>
            <person name="Zhang B."/>
            <person name="Ji P."/>
            <person name="Sakyi L.B."/>
            <person name="Cui X."/>
            <person name="Yuan T."/>
            <person name="Jiang B."/>
            <person name="Yang W."/>
            <person name="Lam T.T.-Y."/>
            <person name="Chang Q."/>
            <person name="Ding S."/>
            <person name="Wang X."/>
            <person name="Zhu J."/>
            <person name="Ruan X."/>
            <person name="Zhao L."/>
            <person name="Wei J."/>
            <person name="Que T."/>
            <person name="Du C."/>
            <person name="Cheng J."/>
            <person name="Dai P."/>
            <person name="Han X."/>
            <person name="Huang E."/>
            <person name="Gao Y."/>
            <person name="Liu J."/>
            <person name="Shao H."/>
            <person name="Ye R."/>
            <person name="Li L."/>
            <person name="Wei W."/>
            <person name="Wang X."/>
            <person name="Wang C."/>
            <person name="Huo Q."/>
            <person name="Li W."/>
            <person name="Guo W."/>
            <person name="Chen H."/>
            <person name="Chen S."/>
            <person name="Zhou L."/>
            <person name="Zhou L."/>
            <person name="Ni X."/>
            <person name="Tian J."/>
            <person name="Zhou Y."/>
            <person name="Sheng Y."/>
            <person name="Liu T."/>
            <person name="Pan Y."/>
            <person name="Xia L."/>
            <person name="Li J."/>
            <person name="Zhao F."/>
            <person name="Cao W."/>
        </authorList>
    </citation>
    <scope>NUCLEOTIDE SEQUENCE</scope>
    <source>
        <strain evidence="2">Rmic-2018</strain>
        <tissue evidence="2">Larvae</tissue>
    </source>
</reference>
<gene>
    <name evidence="2" type="ORF">HPB51_017134</name>
</gene>